<evidence type="ECO:0000313" key="3">
    <source>
        <dbReference type="EMBL" id="KAJ9606417.1"/>
    </source>
</evidence>
<gene>
    <name evidence="3" type="ORF">H2200_009378</name>
</gene>
<feature type="domain" description="Myb-like DNA-binding" evidence="2">
    <location>
        <begin position="6"/>
        <end position="53"/>
    </location>
</feature>
<comment type="caution">
    <text evidence="3">The sequence shown here is derived from an EMBL/GenBank/DDBJ whole genome shotgun (WGS) entry which is preliminary data.</text>
</comment>
<dbReference type="AlphaFoldDB" id="A0AA38X415"/>
<sequence length="153" mass="16190">MPASTEETLSYLMIVLKHTNMPKPDWPSIAAEGGISRADNAQTKFRRMIKDIGFDYVKDQFVDPNAGAQPAATAVAKPTTPRKRKSPTKKEKADGGSESPSKKTKTEGSAGGEGEGVANGKSPSKKAKVSQSEAIKEEADIESQIQGAAEGEV</sequence>
<organism evidence="3 4">
    <name type="scientific">Cladophialophora chaetospira</name>
    <dbReference type="NCBI Taxonomy" id="386627"/>
    <lineage>
        <taxon>Eukaryota</taxon>
        <taxon>Fungi</taxon>
        <taxon>Dikarya</taxon>
        <taxon>Ascomycota</taxon>
        <taxon>Pezizomycotina</taxon>
        <taxon>Eurotiomycetes</taxon>
        <taxon>Chaetothyriomycetidae</taxon>
        <taxon>Chaetothyriales</taxon>
        <taxon>Herpotrichiellaceae</taxon>
        <taxon>Cladophialophora</taxon>
    </lineage>
</organism>
<protein>
    <recommendedName>
        <fullName evidence="2">Myb-like DNA-binding domain-containing protein</fullName>
    </recommendedName>
</protein>
<feature type="compositionally biased region" description="Basic and acidic residues" evidence="1">
    <location>
        <begin position="88"/>
        <end position="106"/>
    </location>
</feature>
<keyword evidence="4" id="KW-1185">Reference proteome</keyword>
<evidence type="ECO:0000256" key="1">
    <source>
        <dbReference type="SAM" id="MobiDB-lite"/>
    </source>
</evidence>
<proteinExistence type="predicted"/>
<evidence type="ECO:0000313" key="4">
    <source>
        <dbReference type="Proteomes" id="UP001172673"/>
    </source>
</evidence>
<name>A0AA38X415_9EURO</name>
<feature type="compositionally biased region" description="Low complexity" evidence="1">
    <location>
        <begin position="64"/>
        <end position="79"/>
    </location>
</feature>
<dbReference type="Proteomes" id="UP001172673">
    <property type="component" value="Unassembled WGS sequence"/>
</dbReference>
<dbReference type="InterPro" id="IPR054505">
    <property type="entry name" value="Myb_DNA-bind_8"/>
</dbReference>
<dbReference type="EMBL" id="JAPDRK010000014">
    <property type="protein sequence ID" value="KAJ9606417.1"/>
    <property type="molecule type" value="Genomic_DNA"/>
</dbReference>
<reference evidence="3" key="1">
    <citation type="submission" date="2022-10" db="EMBL/GenBank/DDBJ databases">
        <title>Culturing micro-colonial fungi from biological soil crusts in the Mojave desert and describing Neophaeococcomyces mojavensis, and introducing the new genera and species Taxawa tesnikishii.</title>
        <authorList>
            <person name="Kurbessoian T."/>
            <person name="Stajich J.E."/>
        </authorList>
    </citation>
    <scope>NUCLEOTIDE SEQUENCE</scope>
    <source>
        <strain evidence="3">TK_41</strain>
    </source>
</reference>
<accession>A0AA38X415</accession>
<dbReference type="Pfam" id="PF22980">
    <property type="entry name" value="Myb_DNA-bind_8"/>
    <property type="match status" value="1"/>
</dbReference>
<evidence type="ECO:0000259" key="2">
    <source>
        <dbReference type="Pfam" id="PF22980"/>
    </source>
</evidence>
<feature type="region of interest" description="Disordered" evidence="1">
    <location>
        <begin position="62"/>
        <end position="153"/>
    </location>
</feature>